<dbReference type="Proteomes" id="UP001176468">
    <property type="component" value="Unassembled WGS sequence"/>
</dbReference>
<dbReference type="Gene3D" id="2.40.160.100">
    <property type="match status" value="1"/>
</dbReference>
<evidence type="ECO:0000256" key="1">
    <source>
        <dbReference type="SAM" id="SignalP"/>
    </source>
</evidence>
<protein>
    <submittedName>
        <fullName evidence="3">Alginate export family protein</fullName>
    </submittedName>
</protein>
<name>A0ABT8ZW14_9SPHN</name>
<evidence type="ECO:0000259" key="2">
    <source>
        <dbReference type="Pfam" id="PF13372"/>
    </source>
</evidence>
<gene>
    <name evidence="3" type="ORF">Q5H94_05485</name>
</gene>
<dbReference type="Pfam" id="PF13372">
    <property type="entry name" value="Alginate_exp"/>
    <property type="match status" value="1"/>
</dbReference>
<feature type="domain" description="Alginate export" evidence="2">
    <location>
        <begin position="44"/>
        <end position="446"/>
    </location>
</feature>
<evidence type="ECO:0000313" key="4">
    <source>
        <dbReference type="Proteomes" id="UP001176468"/>
    </source>
</evidence>
<keyword evidence="4" id="KW-1185">Reference proteome</keyword>
<proteinExistence type="predicted"/>
<sequence>MTSATVKRGVASRLRAIFLVIAVCSAAEGAPARAQNPPPTKQGLDIGASMRLRYETIDGQVRPGFNASDALIDLRTIVTATYKTGPLRIGAEVYDSRSWLADARTPISTNEVNTLEPVQAWVAADIAHPFGAGTALTVKAGRFLLDLGSRRLVAADDYRNTTNAFTGLRADLGLRGGVKATLVYTLPQARLPDDLPSLLDNKSGLDRESFDQVLWGGLVSRARTVGDATVELGFFHLGERDAPGRPTRDRSLDTVDARVVRDPKPGRIHYQVEGIYQSGGISTTNLAGAPRVPVSAWFAHADLGYTFSGGWKPRLTAEFDIASGDKAGGTYTRFDSLFGMRRADLGPVGLYNTIARTNVVTPGARVEATPGKRFDVMFNYRLLWLAEPTDTFSGTGVRDATGASGSFAGQQFDARVRAWIVPERLRFEVDGVWLAKGRFLLNAPNAPATGDTRYLSINVTAYI</sequence>
<dbReference type="InterPro" id="IPR053728">
    <property type="entry name" value="Alginate_Permeability_Chnl"/>
</dbReference>
<feature type="chain" id="PRO_5045605684" evidence="1">
    <location>
        <begin position="35"/>
        <end position="463"/>
    </location>
</feature>
<reference evidence="3" key="1">
    <citation type="submission" date="2023-07" db="EMBL/GenBank/DDBJ databases">
        <authorList>
            <person name="Kim M.K."/>
        </authorList>
    </citation>
    <scope>NUCLEOTIDE SEQUENCE</scope>
    <source>
        <strain evidence="3">CA1-15</strain>
    </source>
</reference>
<evidence type="ECO:0000313" key="3">
    <source>
        <dbReference type="EMBL" id="MDO7841770.1"/>
    </source>
</evidence>
<feature type="signal peptide" evidence="1">
    <location>
        <begin position="1"/>
        <end position="34"/>
    </location>
</feature>
<keyword evidence="1" id="KW-0732">Signal</keyword>
<organism evidence="3 4">
    <name type="scientific">Sphingomonas immobilis</name>
    <dbReference type="NCBI Taxonomy" id="3063997"/>
    <lineage>
        <taxon>Bacteria</taxon>
        <taxon>Pseudomonadati</taxon>
        <taxon>Pseudomonadota</taxon>
        <taxon>Alphaproteobacteria</taxon>
        <taxon>Sphingomonadales</taxon>
        <taxon>Sphingomonadaceae</taxon>
        <taxon>Sphingomonas</taxon>
    </lineage>
</organism>
<accession>A0ABT8ZW14</accession>
<dbReference type="RefSeq" id="WP_304560230.1">
    <property type="nucleotide sequence ID" value="NZ_JAUQSZ010000003.1"/>
</dbReference>
<dbReference type="EMBL" id="JAUQSZ010000003">
    <property type="protein sequence ID" value="MDO7841770.1"/>
    <property type="molecule type" value="Genomic_DNA"/>
</dbReference>
<comment type="caution">
    <text evidence="3">The sequence shown here is derived from an EMBL/GenBank/DDBJ whole genome shotgun (WGS) entry which is preliminary data.</text>
</comment>
<dbReference type="InterPro" id="IPR025388">
    <property type="entry name" value="Alginate_export_dom"/>
</dbReference>